<keyword evidence="2" id="KW-1185">Reference proteome</keyword>
<dbReference type="GeneID" id="9379316"/>
<dbReference type="KEGG" id="cci:CC1G_15319"/>
<evidence type="ECO:0000313" key="2">
    <source>
        <dbReference type="Proteomes" id="UP000001861"/>
    </source>
</evidence>
<dbReference type="Proteomes" id="UP000001861">
    <property type="component" value="Unassembled WGS sequence"/>
</dbReference>
<dbReference type="RefSeq" id="XP_002910412.1">
    <property type="nucleotide sequence ID" value="XM_002910366.1"/>
</dbReference>
<dbReference type="OMA" id="NIAECFD"/>
<dbReference type="STRING" id="240176.D6RPZ8"/>
<sequence length="548" mass="61459">MRARSKYLGSRRKLLLAFDVGTTYSGISFSILDPGQFPEIKGVTKFPAQDHISGASKIPTLIYYDQQGRVKAVGAEAKRDGILEQANEEGWSRAEWFKLHLRPSSQDSSTLSGHVPPLPRGKTAVDVLADFMAYLFSCAAEYIQETHANGSDLWAQLQSDIYYVLSHPNGWEGFQRQQMRDAAVKAGLVKDANEAGQRITFVSEGEASLHFAIHNGLPSGVIENNEGVIIVDAGGGTIDLSAYCRVGSSNSLDVFEEIAVPQCHLNGSLTVTLNARDYLEGKTTKLRFRHGQEPQYIKFGSTRDNDPEFNIRIGQLKLQGSDVALFFAPSIDCIVNAVLEQRRTAHRHVSHVVLVGGFSANDWLYTQISAALKQKGVNVIRPDQHVFVIFISFGCLVLLSMCVRNRGKAVSDGALSFYLDHFVRARVAKFTYGQFCTVRYDPSDPDHIRRSKDTFTSYAGEQRLNGHFDVILKKNTQVQETKEFREDYCRKTVDKNFFRCVPFKIFCYRGKNVDPKWKDEDPDFLVHAQTLIAHSVNFESSLRIRPPI</sequence>
<proteinExistence type="predicted"/>
<evidence type="ECO:0000313" key="1">
    <source>
        <dbReference type="EMBL" id="EFI26918.1"/>
    </source>
</evidence>
<dbReference type="CDD" id="cd10170">
    <property type="entry name" value="ASKHA_NBD_HSP70"/>
    <property type="match status" value="1"/>
</dbReference>
<dbReference type="InterPro" id="IPR043129">
    <property type="entry name" value="ATPase_NBD"/>
</dbReference>
<protein>
    <submittedName>
        <fullName evidence="1">Uncharacterized protein</fullName>
    </submittedName>
</protein>
<dbReference type="HOGENOM" id="CLU_009958_4_2_1"/>
<dbReference type="AlphaFoldDB" id="D6RPZ8"/>
<reference evidence="1 2" key="1">
    <citation type="journal article" date="2010" name="Proc. Natl. Acad. Sci. U.S.A.">
        <title>Insights into evolution of multicellular fungi from the assembled chromosomes of the mushroom Coprinopsis cinerea (Coprinus cinereus).</title>
        <authorList>
            <person name="Stajich J.E."/>
            <person name="Wilke S.K."/>
            <person name="Ahren D."/>
            <person name="Au C.H."/>
            <person name="Birren B.W."/>
            <person name="Borodovsky M."/>
            <person name="Burns C."/>
            <person name="Canback B."/>
            <person name="Casselton L.A."/>
            <person name="Cheng C.K."/>
            <person name="Deng J."/>
            <person name="Dietrich F.S."/>
            <person name="Fargo D.C."/>
            <person name="Farman M.L."/>
            <person name="Gathman A.C."/>
            <person name="Goldberg J."/>
            <person name="Guigo R."/>
            <person name="Hoegger P.J."/>
            <person name="Hooker J.B."/>
            <person name="Huggins A."/>
            <person name="James T.Y."/>
            <person name="Kamada T."/>
            <person name="Kilaru S."/>
            <person name="Kodira C."/>
            <person name="Kues U."/>
            <person name="Kupfer D."/>
            <person name="Kwan H.S."/>
            <person name="Lomsadze A."/>
            <person name="Li W."/>
            <person name="Lilly W.W."/>
            <person name="Ma L.J."/>
            <person name="Mackey A.J."/>
            <person name="Manning G."/>
            <person name="Martin F."/>
            <person name="Muraguchi H."/>
            <person name="Natvig D.O."/>
            <person name="Palmerini H."/>
            <person name="Ramesh M.A."/>
            <person name="Rehmeyer C.J."/>
            <person name="Roe B.A."/>
            <person name="Shenoy N."/>
            <person name="Stanke M."/>
            <person name="Ter-Hovhannisyan V."/>
            <person name="Tunlid A."/>
            <person name="Velagapudi R."/>
            <person name="Vision T.J."/>
            <person name="Zeng Q."/>
            <person name="Zolan M.E."/>
            <person name="Pukkila P.J."/>
        </authorList>
    </citation>
    <scope>NUCLEOTIDE SEQUENCE [LARGE SCALE GENOMIC DNA]</scope>
    <source>
        <strain evidence="2">Okayama-7 / 130 / ATCC MYA-4618 / FGSC 9003</strain>
    </source>
</reference>
<accession>D6RPZ8</accession>
<organism evidence="1 2">
    <name type="scientific">Coprinopsis cinerea (strain Okayama-7 / 130 / ATCC MYA-4618 / FGSC 9003)</name>
    <name type="common">Inky cap fungus</name>
    <name type="synonym">Hormographiella aspergillata</name>
    <dbReference type="NCBI Taxonomy" id="240176"/>
    <lineage>
        <taxon>Eukaryota</taxon>
        <taxon>Fungi</taxon>
        <taxon>Dikarya</taxon>
        <taxon>Basidiomycota</taxon>
        <taxon>Agaricomycotina</taxon>
        <taxon>Agaricomycetes</taxon>
        <taxon>Agaricomycetidae</taxon>
        <taxon>Agaricales</taxon>
        <taxon>Agaricineae</taxon>
        <taxon>Psathyrellaceae</taxon>
        <taxon>Coprinopsis</taxon>
    </lineage>
</organism>
<dbReference type="PANTHER" id="PTHR14187:SF5">
    <property type="entry name" value="HEAT SHOCK 70 KDA PROTEIN 12A"/>
    <property type="match status" value="1"/>
</dbReference>
<dbReference type="EMBL" id="AACS02000010">
    <property type="protein sequence ID" value="EFI26918.1"/>
    <property type="molecule type" value="Genomic_DNA"/>
</dbReference>
<dbReference type="PANTHER" id="PTHR14187">
    <property type="entry name" value="ALPHA KINASE/ELONGATION FACTOR 2 KINASE"/>
    <property type="match status" value="1"/>
</dbReference>
<dbReference type="Gene3D" id="3.30.420.40">
    <property type="match status" value="1"/>
</dbReference>
<dbReference type="SUPFAM" id="SSF53067">
    <property type="entry name" value="Actin-like ATPase domain"/>
    <property type="match status" value="2"/>
</dbReference>
<dbReference type="InParanoid" id="D6RPZ8"/>
<dbReference type="OrthoDB" id="2963168at2759"/>
<dbReference type="VEuPathDB" id="FungiDB:CC1G_15319"/>
<dbReference type="eggNOG" id="KOG0101">
    <property type="taxonomic scope" value="Eukaryota"/>
</dbReference>
<name>D6RPZ8_COPC7</name>
<gene>
    <name evidence="1" type="ORF">CC1G_15319</name>
</gene>
<comment type="caution">
    <text evidence="1">The sequence shown here is derived from an EMBL/GenBank/DDBJ whole genome shotgun (WGS) entry which is preliminary data.</text>
</comment>